<dbReference type="Proteomes" id="UP001652338">
    <property type="component" value="Unassembled WGS sequence"/>
</dbReference>
<feature type="domain" description="BIG2" evidence="3">
    <location>
        <begin position="703"/>
        <end position="774"/>
    </location>
</feature>
<name>A0ABT2SQL9_9FIRM</name>
<dbReference type="InterPro" id="IPR003343">
    <property type="entry name" value="Big_2"/>
</dbReference>
<dbReference type="SUPFAM" id="SSF49373">
    <property type="entry name" value="Invasin/intimin cell-adhesion fragments"/>
    <property type="match status" value="2"/>
</dbReference>
<dbReference type="Gene3D" id="2.60.40.1080">
    <property type="match status" value="2"/>
</dbReference>
<dbReference type="Pfam" id="PF01841">
    <property type="entry name" value="Transglut_core"/>
    <property type="match status" value="1"/>
</dbReference>
<dbReference type="SUPFAM" id="SSF54001">
    <property type="entry name" value="Cysteine proteinases"/>
    <property type="match status" value="1"/>
</dbReference>
<keyword evidence="5" id="KW-1185">Reference proteome</keyword>
<feature type="compositionally biased region" description="Acidic residues" evidence="1">
    <location>
        <begin position="51"/>
        <end position="60"/>
    </location>
</feature>
<dbReference type="InterPro" id="IPR038765">
    <property type="entry name" value="Papain-like_cys_pep_sf"/>
</dbReference>
<dbReference type="Gene3D" id="3.10.620.30">
    <property type="match status" value="1"/>
</dbReference>
<dbReference type="PANTHER" id="PTHR46333:SF2">
    <property type="entry name" value="CYTOKINESIS PROTEIN 3"/>
    <property type="match status" value="1"/>
</dbReference>
<organism evidence="4 5">
    <name type="scientific">Muricoprocola aceti</name>
    <dbReference type="NCBI Taxonomy" id="2981772"/>
    <lineage>
        <taxon>Bacteria</taxon>
        <taxon>Bacillati</taxon>
        <taxon>Bacillota</taxon>
        <taxon>Clostridia</taxon>
        <taxon>Lachnospirales</taxon>
        <taxon>Lachnospiraceae</taxon>
        <taxon>Muricoprocola</taxon>
    </lineage>
</organism>
<dbReference type="SMART" id="SM00460">
    <property type="entry name" value="TGc"/>
    <property type="match status" value="1"/>
</dbReference>
<evidence type="ECO:0000259" key="3">
    <source>
        <dbReference type="SMART" id="SM00635"/>
    </source>
</evidence>
<evidence type="ECO:0000259" key="2">
    <source>
        <dbReference type="SMART" id="SM00460"/>
    </source>
</evidence>
<gene>
    <name evidence="4" type="ORF">OCV47_14730</name>
</gene>
<dbReference type="InterPro" id="IPR008964">
    <property type="entry name" value="Invasin/intimin_cell_adhesion"/>
</dbReference>
<dbReference type="PANTHER" id="PTHR46333">
    <property type="entry name" value="CYTOKINESIS PROTEIN 3"/>
    <property type="match status" value="1"/>
</dbReference>
<dbReference type="InterPro" id="IPR002931">
    <property type="entry name" value="Transglutaminase-like"/>
</dbReference>
<dbReference type="RefSeq" id="WP_262655814.1">
    <property type="nucleotide sequence ID" value="NZ_JAOQKE010000028.1"/>
</dbReference>
<proteinExistence type="predicted"/>
<evidence type="ECO:0000313" key="4">
    <source>
        <dbReference type="EMBL" id="MCU6726560.1"/>
    </source>
</evidence>
<sequence length="777" mass="86274">MVRRWKRILIGVAVVLTVSAITEVGMCSVHAEEVEVESEYTESGYGRQESEESEEQESDVTEISTPDKTEMEEEQILDMQSGNEEEGIFSEEAEEKKDSQTVIQREELFDESAEAGSATDGGFLTGRGSRRARSTVQFLECYGDQLNESARDVYDAMKKAWGNGGTDKFTVNFSTSLTFETTGTYVTNEAGERKWRWIAADGTSTDEKIKLDPAYGKVMETLRKSIQGGFDACIYDCPEIFWLKNVTFGYTIIWTIRSDGSATGKISSVTVSGNESWTGAKNCVSEFQTNVSDAVNSISAGFTEDMSDARKMKQIHDYICAKCVYQEGTYAHSAYGTFYNGKVVCEGYAKAFKILCNRMGLTCVLGSGTVHKTSSDGAHMWNYVLLDGGWYMVDVTWDDGNTLSNRYLFAGSESDGVYYKISEERTNYVTFSTKPETAFRFVQPSLEADRYHEYDAWKISLLVYCGSHMTGEKTTVCVLCGDRKTISYEAAEEHQYGEWKTIPATCETDGERVRICQNCQKEEKETLPATGHLYGEWKTIPATCETNGGQVRTCQTCKKTETKIVSAIGHRYGEWQTVRQATVLEEGEMQRRCQNTGCSSIQTRKLDRLPRFVQLNTSNIVLQIKQSTTGLKVTDMAEGDRIVSWKSSKPTVATVSKKGKIVAKKAGTTIITVTLASGATANVKVKVQKKAVQPVSLRIACSRLKSNRITLKKGQRTTCKVTVSPFTCKTKVTFSSANPKIVKISGNGKIIARKAGKTKITVKAGKKKKVIWVTVKK</sequence>
<dbReference type="SMART" id="SM00635">
    <property type="entry name" value="BID_2"/>
    <property type="match status" value="2"/>
</dbReference>
<feature type="compositionally biased region" description="Acidic residues" evidence="1">
    <location>
        <begin position="83"/>
        <end position="93"/>
    </location>
</feature>
<dbReference type="InterPro" id="IPR052557">
    <property type="entry name" value="CAP/Cytokinesis_protein"/>
</dbReference>
<accession>A0ABT2SQL9</accession>
<reference evidence="4 5" key="1">
    <citation type="journal article" date="2021" name="ISME Commun">
        <title>Automated analysis of genomic sequences facilitates high-throughput and comprehensive description of bacteria.</title>
        <authorList>
            <person name="Hitch T.C.A."/>
        </authorList>
    </citation>
    <scope>NUCLEOTIDE SEQUENCE [LARGE SCALE GENOMIC DNA]</scope>
    <source>
        <strain evidence="4 5">Sanger_29</strain>
    </source>
</reference>
<feature type="domain" description="Transglutaminase-like" evidence="2">
    <location>
        <begin position="337"/>
        <end position="397"/>
    </location>
</feature>
<comment type="caution">
    <text evidence="4">The sequence shown here is derived from an EMBL/GenBank/DDBJ whole genome shotgun (WGS) entry which is preliminary data.</text>
</comment>
<evidence type="ECO:0000256" key="1">
    <source>
        <dbReference type="SAM" id="MobiDB-lite"/>
    </source>
</evidence>
<feature type="region of interest" description="Disordered" evidence="1">
    <location>
        <begin position="34"/>
        <end position="100"/>
    </location>
</feature>
<evidence type="ECO:0000313" key="5">
    <source>
        <dbReference type="Proteomes" id="UP001652338"/>
    </source>
</evidence>
<feature type="domain" description="BIG2" evidence="3">
    <location>
        <begin position="609"/>
        <end position="685"/>
    </location>
</feature>
<dbReference type="Pfam" id="PF02368">
    <property type="entry name" value="Big_2"/>
    <property type="match status" value="1"/>
</dbReference>
<protein>
    <submittedName>
        <fullName evidence="4">Ig-like domain-containing protein</fullName>
    </submittedName>
</protein>
<dbReference type="EMBL" id="JAOQKE010000028">
    <property type="protein sequence ID" value="MCU6726560.1"/>
    <property type="molecule type" value="Genomic_DNA"/>
</dbReference>